<evidence type="ECO:0000313" key="2">
    <source>
        <dbReference type="EMBL" id="KHJ87628.1"/>
    </source>
</evidence>
<sequence length="141" mass="16436">MHLGAETKAVFSSFLTGRRLFDKRNQISLSKYVESIKRILFNQLVIGTATLAVFHYPMKLTGVSFEKKLPDFHILLGHILFCVVVEEIGFYYTHRSWNVSLSFRQLTLKKLPQLDHFCLISKVNGYNGRLLHPYPYEHHPK</sequence>
<feature type="transmembrane region" description="Helical" evidence="1">
    <location>
        <begin position="72"/>
        <end position="92"/>
    </location>
</feature>
<keyword evidence="1" id="KW-0812">Transmembrane</keyword>
<feature type="transmembrane region" description="Helical" evidence="1">
    <location>
        <begin position="39"/>
        <end position="57"/>
    </location>
</feature>
<protein>
    <submittedName>
        <fullName evidence="2">Uncharacterized protein</fullName>
    </submittedName>
</protein>
<gene>
    <name evidence="2" type="ORF">OESDEN_12594</name>
</gene>
<organism evidence="2 3">
    <name type="scientific">Oesophagostomum dentatum</name>
    <name type="common">Nodular worm</name>
    <dbReference type="NCBI Taxonomy" id="61180"/>
    <lineage>
        <taxon>Eukaryota</taxon>
        <taxon>Metazoa</taxon>
        <taxon>Ecdysozoa</taxon>
        <taxon>Nematoda</taxon>
        <taxon>Chromadorea</taxon>
        <taxon>Rhabditida</taxon>
        <taxon>Rhabditina</taxon>
        <taxon>Rhabditomorpha</taxon>
        <taxon>Strongyloidea</taxon>
        <taxon>Strongylidae</taxon>
        <taxon>Oesophagostomum</taxon>
    </lineage>
</organism>
<dbReference type="EMBL" id="KN557366">
    <property type="protein sequence ID" value="KHJ87628.1"/>
    <property type="molecule type" value="Genomic_DNA"/>
</dbReference>
<proteinExistence type="predicted"/>
<reference evidence="2 3" key="1">
    <citation type="submission" date="2014-03" db="EMBL/GenBank/DDBJ databases">
        <title>Draft genome of the hookworm Oesophagostomum dentatum.</title>
        <authorList>
            <person name="Mitreva M."/>
        </authorList>
    </citation>
    <scope>NUCLEOTIDE SEQUENCE [LARGE SCALE GENOMIC DNA]</scope>
    <source>
        <strain evidence="2 3">OD-Hann</strain>
    </source>
</reference>
<keyword evidence="1" id="KW-1133">Transmembrane helix</keyword>
<keyword evidence="1" id="KW-0472">Membrane</keyword>
<dbReference type="Proteomes" id="UP000053660">
    <property type="component" value="Unassembled WGS sequence"/>
</dbReference>
<accession>A0A0B1SQT2</accession>
<dbReference type="AlphaFoldDB" id="A0A0B1SQT2"/>
<keyword evidence="3" id="KW-1185">Reference proteome</keyword>
<dbReference type="OrthoDB" id="408954at2759"/>
<evidence type="ECO:0000256" key="1">
    <source>
        <dbReference type="SAM" id="Phobius"/>
    </source>
</evidence>
<name>A0A0B1SQT2_OESDE</name>
<evidence type="ECO:0000313" key="3">
    <source>
        <dbReference type="Proteomes" id="UP000053660"/>
    </source>
</evidence>